<proteinExistence type="predicted"/>
<sequence length="46" mass="5249">YTAITRARKLVVLVGSKRAIAMAIKNDRVQHRYTNLGDRLRVPEVV</sequence>
<dbReference type="InterPro" id="IPR027417">
    <property type="entry name" value="P-loop_NTPase"/>
</dbReference>
<protein>
    <recommendedName>
        <fullName evidence="2">UvrD-like helicase C-terminal domain-containing protein</fullName>
    </recommendedName>
</protein>
<gene>
    <name evidence="1" type="ORF">S12H4_60288</name>
</gene>
<reference evidence="1" key="1">
    <citation type="journal article" date="2014" name="Front. Microbiol.">
        <title>High frequency of phylogenetically diverse reductive dehalogenase-homologous genes in deep subseafloor sedimentary metagenomes.</title>
        <authorList>
            <person name="Kawai M."/>
            <person name="Futagami T."/>
            <person name="Toyoda A."/>
            <person name="Takaki Y."/>
            <person name="Nishi S."/>
            <person name="Hori S."/>
            <person name="Arai W."/>
            <person name="Tsubouchi T."/>
            <person name="Morono Y."/>
            <person name="Uchiyama I."/>
            <person name="Ito T."/>
            <person name="Fujiyama A."/>
            <person name="Inagaki F."/>
            <person name="Takami H."/>
        </authorList>
    </citation>
    <scope>NUCLEOTIDE SEQUENCE</scope>
    <source>
        <strain evidence="1">Expedition CK06-06</strain>
    </source>
</reference>
<evidence type="ECO:0000313" key="1">
    <source>
        <dbReference type="EMBL" id="GAJ21761.1"/>
    </source>
</evidence>
<dbReference type="EMBL" id="BARW01039641">
    <property type="protein sequence ID" value="GAJ21761.1"/>
    <property type="molecule type" value="Genomic_DNA"/>
</dbReference>
<feature type="non-terminal residue" evidence="1">
    <location>
        <position position="1"/>
    </location>
</feature>
<organism evidence="1">
    <name type="scientific">marine sediment metagenome</name>
    <dbReference type="NCBI Taxonomy" id="412755"/>
    <lineage>
        <taxon>unclassified sequences</taxon>
        <taxon>metagenomes</taxon>
        <taxon>ecological metagenomes</taxon>
    </lineage>
</organism>
<accession>X1VV75</accession>
<name>X1VV75_9ZZZZ</name>
<evidence type="ECO:0008006" key="2">
    <source>
        <dbReference type="Google" id="ProtNLM"/>
    </source>
</evidence>
<dbReference type="AlphaFoldDB" id="X1VV75"/>
<dbReference type="Gene3D" id="3.40.50.300">
    <property type="entry name" value="P-loop containing nucleotide triphosphate hydrolases"/>
    <property type="match status" value="1"/>
</dbReference>
<comment type="caution">
    <text evidence="1">The sequence shown here is derived from an EMBL/GenBank/DDBJ whole genome shotgun (WGS) entry which is preliminary data.</text>
</comment>